<name>A0A2D3SZE2_9ENTR</name>
<gene>
    <name evidence="2" type="ORF">BJP41_09560</name>
    <name evidence="3" type="ORF">BJP43_08550</name>
    <name evidence="1" type="ORF">CJJ18_08490</name>
</gene>
<reference evidence="1" key="2">
    <citation type="submission" date="2017-08" db="EMBL/GenBank/DDBJ databases">
        <title>Genome sequence of Candidatus Hamiltonella defensa from Acyrthosiphon pisum strain MI47.</title>
        <authorList>
            <person name="Patel V.A."/>
            <person name="Chevignon G."/>
            <person name="Russell J.A."/>
            <person name="Oliver K.M."/>
        </authorList>
    </citation>
    <scope>NUCLEOTIDE SEQUENCE</scope>
    <source>
        <strain evidence="1">MI47</strain>
    </source>
</reference>
<protein>
    <submittedName>
        <fullName evidence="3">Uncharacterized protein</fullName>
    </submittedName>
</protein>
<dbReference type="AlphaFoldDB" id="A0A2D3SZE2"/>
<evidence type="ECO:0000313" key="2">
    <source>
        <dbReference type="EMBL" id="ATW30531.1"/>
    </source>
</evidence>
<evidence type="ECO:0000313" key="1">
    <source>
        <dbReference type="EMBL" id="ASV34004.1"/>
    </source>
</evidence>
<evidence type="ECO:0000313" key="3">
    <source>
        <dbReference type="EMBL" id="ATW34293.1"/>
    </source>
</evidence>
<reference evidence="4 5" key="1">
    <citation type="submission" date="2016-10" db="EMBL/GenBank/DDBJ databases">
        <authorList>
            <person name="Chevignon G."/>
        </authorList>
    </citation>
    <scope>NUCLEOTIDE SEQUENCE [LARGE SCALE GENOMIC DNA]</scope>
    <source>
        <strain evidence="5">A2C</strain>
        <strain evidence="4">ZA17</strain>
    </source>
</reference>
<proteinExistence type="predicted"/>
<evidence type="ECO:0000313" key="5">
    <source>
        <dbReference type="Proteomes" id="UP000230008"/>
    </source>
</evidence>
<organism evidence="3 4">
    <name type="scientific">Candidatus Williamhamiltonella defendens</name>
    <dbReference type="NCBI Taxonomy" id="138072"/>
    <lineage>
        <taxon>Bacteria</taxon>
        <taxon>Pseudomonadati</taxon>
        <taxon>Pseudomonadota</taxon>
        <taxon>Gammaproteobacteria</taxon>
        <taxon>Enterobacterales</taxon>
        <taxon>Enterobacteriaceae</taxon>
        <taxon>aphid secondary symbionts</taxon>
        <taxon>Candidatus Williamhamiltonella</taxon>
    </lineage>
</organism>
<dbReference type="EMBL" id="CP017606">
    <property type="protein sequence ID" value="ATW30531.1"/>
    <property type="molecule type" value="Genomic_DNA"/>
</dbReference>
<reference evidence="3" key="4">
    <citation type="journal article" date="2018" name="Genome Biol. Evol.">
        <title>Culture-Facilitated Comparative Genomics of the Facultative Symbiont Hamiltonella defensa.</title>
        <authorList>
            <person name="Chevignon G."/>
            <person name="Boyd B.M."/>
            <person name="Brandt J.W."/>
            <person name="Oliver K.M."/>
            <person name="Strand M.R."/>
        </authorList>
    </citation>
    <scope>NUCLEOTIDE SEQUENCE</scope>
    <source>
        <strain evidence="2">A2C</strain>
        <strain evidence="3">ZA17</strain>
    </source>
</reference>
<evidence type="ECO:0000313" key="4">
    <source>
        <dbReference type="Proteomes" id="UP000229055"/>
    </source>
</evidence>
<dbReference type="EMBL" id="CP017613">
    <property type="protein sequence ID" value="ATW34293.1"/>
    <property type="molecule type" value="Genomic_DNA"/>
</dbReference>
<reference evidence="4 5" key="3">
    <citation type="submission" date="2017-11" db="EMBL/GenBank/DDBJ databases">
        <title>PacBio sequencing of new strain of the secondary endosymbiont Candidatus Hamiltonella defensa.</title>
        <authorList>
            <person name="Strand M.R."/>
            <person name="Oliver K."/>
        </authorList>
    </citation>
    <scope>NUCLEOTIDE SEQUENCE [LARGE SCALE GENOMIC DNA]</scope>
    <source>
        <strain evidence="5">A2C</strain>
        <strain evidence="4">ZA17</strain>
    </source>
</reference>
<dbReference type="EMBL" id="CP022932">
    <property type="protein sequence ID" value="ASV34004.1"/>
    <property type="molecule type" value="Genomic_DNA"/>
</dbReference>
<sequence>MQSVITRENIENSLESLIRRSIKIAMFSQKLKNSEELQPYMLKEPTPFSIINIKNFIQHKYQYND</sequence>
<dbReference type="Proteomes" id="UP000230008">
    <property type="component" value="Chromosome"/>
</dbReference>
<dbReference type="Proteomes" id="UP000792865">
    <property type="component" value="Chromosome"/>
</dbReference>
<accession>A0A2D3SZE2</accession>
<dbReference type="Proteomes" id="UP000229055">
    <property type="component" value="Chromosome"/>
</dbReference>